<reference evidence="2 3" key="1">
    <citation type="submission" date="2018-08" db="EMBL/GenBank/DDBJ databases">
        <title>Genome analysis of the thermophilic bacterium of the candidate phylum Aminicenantes from deep subsurface aquifer revealed its physiology and ecological role.</title>
        <authorList>
            <person name="Kadnikov V.V."/>
            <person name="Mardanov A.V."/>
            <person name="Beletsky A.V."/>
            <person name="Karnachuk O.V."/>
            <person name="Ravin N.V."/>
        </authorList>
    </citation>
    <scope>NUCLEOTIDE SEQUENCE [LARGE SCALE GENOMIC DNA]</scope>
    <source>
        <strain evidence="2">BY38</strain>
    </source>
</reference>
<evidence type="ECO:0000256" key="1">
    <source>
        <dbReference type="SAM" id="MobiDB-lite"/>
    </source>
</evidence>
<comment type="caution">
    <text evidence="2">The sequence shown here is derived from an EMBL/GenBank/DDBJ whole genome shotgun (WGS) entry which is preliminary data.</text>
</comment>
<accession>A0A3E2BNQ2</accession>
<proteinExistence type="predicted"/>
<feature type="region of interest" description="Disordered" evidence="1">
    <location>
        <begin position="1"/>
        <end position="23"/>
    </location>
</feature>
<dbReference type="AlphaFoldDB" id="A0A3E2BNQ2"/>
<protein>
    <submittedName>
        <fullName evidence="2">Uncharacterized protein</fullName>
    </submittedName>
</protein>
<evidence type="ECO:0000313" key="3">
    <source>
        <dbReference type="Proteomes" id="UP000257323"/>
    </source>
</evidence>
<gene>
    <name evidence="2" type="ORF">OP8BY_1886</name>
</gene>
<name>A0A3E2BNQ2_9BACT</name>
<organism evidence="2 3">
    <name type="scientific">Candidatus Saccharicenans subterraneus</name>
    <dbReference type="NCBI Taxonomy" id="2508984"/>
    <lineage>
        <taxon>Bacteria</taxon>
        <taxon>Candidatus Aminicenantota</taxon>
        <taxon>Candidatus Aminicenantia</taxon>
        <taxon>Candidatus Aminicenantales</taxon>
        <taxon>Candidatus Saccharicenantaceae</taxon>
        <taxon>Candidatus Saccharicenans</taxon>
    </lineage>
</organism>
<evidence type="ECO:0000313" key="2">
    <source>
        <dbReference type="EMBL" id="RFT16282.1"/>
    </source>
</evidence>
<dbReference type="Proteomes" id="UP000257323">
    <property type="component" value="Unassembled WGS sequence"/>
</dbReference>
<sequence length="41" mass="4857">MMTPTKNKKGYKPLCLRRGRPESRIKRRRRKIVLLRSSSTG</sequence>
<feature type="compositionally biased region" description="Basic residues" evidence="1">
    <location>
        <begin position="1"/>
        <end position="18"/>
    </location>
</feature>
<dbReference type="EMBL" id="QUAH01000004">
    <property type="protein sequence ID" value="RFT16282.1"/>
    <property type="molecule type" value="Genomic_DNA"/>
</dbReference>